<comment type="caution">
    <text evidence="12">The sequence shown here is derived from an EMBL/GenBank/DDBJ whole genome shotgun (WGS) entry which is preliminary data.</text>
</comment>
<gene>
    <name evidence="12" type="ORF">AQJ46_34410</name>
</gene>
<keyword evidence="5" id="KW-0862">Zinc</keyword>
<evidence type="ECO:0000256" key="5">
    <source>
        <dbReference type="ARBA" id="ARBA00022833"/>
    </source>
</evidence>
<evidence type="ECO:0000313" key="12">
    <source>
        <dbReference type="EMBL" id="KUN61527.1"/>
    </source>
</evidence>
<dbReference type="GO" id="GO:0003677">
    <property type="term" value="F:DNA binding"/>
    <property type="evidence" value="ECO:0007669"/>
    <property type="project" value="UniProtKB-KW"/>
</dbReference>
<keyword evidence="3" id="KW-0815">Transposition</keyword>
<dbReference type="InterPro" id="IPR001959">
    <property type="entry name" value="Transposase"/>
</dbReference>
<reference evidence="12 13" key="1">
    <citation type="submission" date="2015-10" db="EMBL/GenBank/DDBJ databases">
        <title>Draft genome sequence of Streptomyces canus DSM 40017, type strain for the species Streptomyces canus.</title>
        <authorList>
            <person name="Ruckert C."/>
            <person name="Winkler A."/>
            <person name="Kalinowski J."/>
            <person name="Kampfer P."/>
            <person name="Glaeser S."/>
        </authorList>
    </citation>
    <scope>NUCLEOTIDE SEQUENCE [LARGE SCALE GENOMIC DNA]</scope>
    <source>
        <strain evidence="12 13">DSM 40017</strain>
    </source>
</reference>
<dbReference type="STRING" id="58343.AQJ46_34410"/>
<evidence type="ECO:0000256" key="2">
    <source>
        <dbReference type="ARBA" id="ARBA00011044"/>
    </source>
</evidence>
<evidence type="ECO:0000256" key="3">
    <source>
        <dbReference type="ARBA" id="ARBA00022578"/>
    </source>
</evidence>
<dbReference type="GO" id="GO:0032196">
    <property type="term" value="P:transposition"/>
    <property type="evidence" value="ECO:0007669"/>
    <property type="project" value="UniProtKB-KW"/>
</dbReference>
<dbReference type="EMBL" id="LMWU01000040">
    <property type="protein sequence ID" value="KUN61527.1"/>
    <property type="molecule type" value="Genomic_DNA"/>
</dbReference>
<keyword evidence="8" id="KW-0175">Coiled coil</keyword>
<keyword evidence="7" id="KW-0233">DNA recombination</keyword>
<evidence type="ECO:0000256" key="4">
    <source>
        <dbReference type="ARBA" id="ARBA00022723"/>
    </source>
</evidence>
<feature type="domain" description="Transposase putative helix-turn-helix" evidence="11">
    <location>
        <begin position="1"/>
        <end position="44"/>
    </location>
</feature>
<evidence type="ECO:0000256" key="8">
    <source>
        <dbReference type="SAM" id="Coils"/>
    </source>
</evidence>
<dbReference type="PANTHER" id="PTHR30405">
    <property type="entry name" value="TRANSPOSASE"/>
    <property type="match status" value="1"/>
</dbReference>
<keyword evidence="4" id="KW-0479">Metal-binding</keyword>
<keyword evidence="6" id="KW-0238">DNA-binding</keyword>
<feature type="coiled-coil region" evidence="8">
    <location>
        <begin position="217"/>
        <end position="261"/>
    </location>
</feature>
<organism evidence="12 13">
    <name type="scientific">Streptomyces canus</name>
    <dbReference type="NCBI Taxonomy" id="58343"/>
    <lineage>
        <taxon>Bacteria</taxon>
        <taxon>Bacillati</taxon>
        <taxon>Actinomycetota</taxon>
        <taxon>Actinomycetes</taxon>
        <taxon>Kitasatosporales</taxon>
        <taxon>Streptomycetaceae</taxon>
        <taxon>Streptomyces</taxon>
        <taxon>Streptomyces aurantiacus group</taxon>
    </lineage>
</organism>
<feature type="domain" description="Probable transposase IS891/IS1136/IS1341" evidence="9">
    <location>
        <begin position="184"/>
        <end position="289"/>
    </location>
</feature>
<accession>A0A101RTM4</accession>
<evidence type="ECO:0000256" key="1">
    <source>
        <dbReference type="ARBA" id="ARBA00008761"/>
    </source>
</evidence>
<dbReference type="PANTHER" id="PTHR30405:SF25">
    <property type="entry name" value="RNA-GUIDED DNA ENDONUCLEASE INSQ-RELATED"/>
    <property type="match status" value="1"/>
</dbReference>
<comment type="similarity">
    <text evidence="1">In the C-terminal section; belongs to the transposase 35 family.</text>
</comment>
<dbReference type="AlphaFoldDB" id="A0A101RTM4"/>
<evidence type="ECO:0000256" key="6">
    <source>
        <dbReference type="ARBA" id="ARBA00023125"/>
    </source>
</evidence>
<evidence type="ECO:0000313" key="13">
    <source>
        <dbReference type="Proteomes" id="UP000053669"/>
    </source>
</evidence>
<dbReference type="GO" id="GO:0046872">
    <property type="term" value="F:metal ion binding"/>
    <property type="evidence" value="ECO:0007669"/>
    <property type="project" value="UniProtKB-KW"/>
</dbReference>
<dbReference type="Proteomes" id="UP000053669">
    <property type="component" value="Unassembled WGS sequence"/>
</dbReference>
<dbReference type="Pfam" id="PF12323">
    <property type="entry name" value="HTH_OrfB_IS605"/>
    <property type="match status" value="1"/>
</dbReference>
<name>A0A101RTM4_9ACTN</name>
<evidence type="ECO:0000259" key="9">
    <source>
        <dbReference type="Pfam" id="PF01385"/>
    </source>
</evidence>
<evidence type="ECO:0000259" key="10">
    <source>
        <dbReference type="Pfam" id="PF07282"/>
    </source>
</evidence>
<dbReference type="InterPro" id="IPR010095">
    <property type="entry name" value="Cas12f1-like_TNB"/>
</dbReference>
<dbReference type="Pfam" id="PF07282">
    <property type="entry name" value="Cas12f1-like_TNB"/>
    <property type="match status" value="1"/>
</dbReference>
<feature type="domain" description="Cas12f1-like TNB" evidence="10">
    <location>
        <begin position="301"/>
        <end position="368"/>
    </location>
</feature>
<proteinExistence type="inferred from homology"/>
<dbReference type="NCBIfam" id="NF040570">
    <property type="entry name" value="guided_TnpB"/>
    <property type="match status" value="1"/>
</dbReference>
<dbReference type="InterPro" id="IPR051399">
    <property type="entry name" value="RNA-guided_DNA_endo/Transpos"/>
</dbReference>
<protein>
    <submittedName>
        <fullName evidence="12">Transposase</fullName>
    </submittedName>
</protein>
<comment type="similarity">
    <text evidence="2">In the N-terminal section; belongs to the transposase 2 family.</text>
</comment>
<dbReference type="GO" id="GO:0006310">
    <property type="term" value="P:DNA recombination"/>
    <property type="evidence" value="ECO:0007669"/>
    <property type="project" value="UniProtKB-KW"/>
</dbReference>
<sequence length="407" mass="44706">MQLRYSFRVYPDAGQRIALARAFGCARVVFNDAVRAREDARKAGRPFPKAGELSTRLITEAKRTVERSWLGEVSAVVLQQSLRDAEAAYRNFFASLKGTRKGPKLGAPRFKSRKDARQSIRFTANARWNITDSGRLNLPKIGAVKVKWSRVLPATPTSVTVVKDSAGRFFASFVIETDPAADAARMPATDQSIGIDLGLTTFAVLSTGEKIDSPRFLRRAEKKLKRAQRELSRKKKGSKNREKARLKVARAHAKVTDARKEFHHQLSTRLISENQGIAVESLSVTGLARTRLAKSVHDAGWTAFVNMLEYKAERYGRTLIKIGRFEPTSQTCSTCGVKDGPKPLNIRQWTCTACGTLHDRDHNAALNVKQAAGLAVTACGASVRPGAIPAQREETGSHGFPTGNHAA</sequence>
<evidence type="ECO:0000259" key="11">
    <source>
        <dbReference type="Pfam" id="PF12323"/>
    </source>
</evidence>
<dbReference type="InterPro" id="IPR021027">
    <property type="entry name" value="Transposase_put_HTH"/>
</dbReference>
<evidence type="ECO:0000256" key="7">
    <source>
        <dbReference type="ARBA" id="ARBA00023172"/>
    </source>
</evidence>
<dbReference type="RefSeq" id="WP_059209283.1">
    <property type="nucleotide sequence ID" value="NZ_KQ948668.1"/>
</dbReference>
<dbReference type="Pfam" id="PF01385">
    <property type="entry name" value="OrfB_IS605"/>
    <property type="match status" value="1"/>
</dbReference>